<comment type="caution">
    <text evidence="1">The sequence shown here is derived from an EMBL/GenBank/DDBJ whole genome shotgun (WGS) entry which is preliminary data.</text>
</comment>
<dbReference type="AlphaFoldDB" id="A0A926URV9"/>
<dbReference type="RefSeq" id="WP_190350470.1">
    <property type="nucleotide sequence ID" value="NZ_JACJPY010000019.1"/>
</dbReference>
<keyword evidence="1" id="KW-0808">Transferase</keyword>
<accession>A0A926URV9</accession>
<dbReference type="GO" id="GO:0032259">
    <property type="term" value="P:methylation"/>
    <property type="evidence" value="ECO:0007669"/>
    <property type="project" value="UniProtKB-KW"/>
</dbReference>
<dbReference type="InterPro" id="IPR029063">
    <property type="entry name" value="SAM-dependent_MTases_sf"/>
</dbReference>
<reference evidence="1" key="1">
    <citation type="journal article" date="2015" name="ISME J.">
        <title>Draft Genome Sequence of Streptomyces incarnatus NRRL8089, which Produces the Nucleoside Antibiotic Sinefungin.</title>
        <authorList>
            <person name="Oshima K."/>
            <person name="Hattori M."/>
            <person name="Shimizu H."/>
            <person name="Fukuda K."/>
            <person name="Nemoto M."/>
            <person name="Inagaki K."/>
            <person name="Tamura T."/>
        </authorList>
    </citation>
    <scope>NUCLEOTIDE SEQUENCE</scope>
    <source>
        <strain evidence="1">FACHB-1277</strain>
    </source>
</reference>
<dbReference type="EMBL" id="JACJPY010000019">
    <property type="protein sequence ID" value="MBD2150105.1"/>
    <property type="molecule type" value="Genomic_DNA"/>
</dbReference>
<dbReference type="Pfam" id="PF05711">
    <property type="entry name" value="TylF"/>
    <property type="match status" value="1"/>
</dbReference>
<name>A0A926URV9_9CYAN</name>
<reference evidence="1" key="2">
    <citation type="submission" date="2020-08" db="EMBL/GenBank/DDBJ databases">
        <authorList>
            <person name="Chen M."/>
            <person name="Teng W."/>
            <person name="Zhao L."/>
            <person name="Hu C."/>
            <person name="Zhou Y."/>
            <person name="Han B."/>
            <person name="Song L."/>
            <person name="Shu W."/>
        </authorList>
    </citation>
    <scope>NUCLEOTIDE SEQUENCE</scope>
    <source>
        <strain evidence="1">FACHB-1277</strain>
    </source>
</reference>
<gene>
    <name evidence="1" type="ORF">H6F44_08230</name>
</gene>
<dbReference type="SUPFAM" id="SSF53335">
    <property type="entry name" value="S-adenosyl-L-methionine-dependent methyltransferases"/>
    <property type="match status" value="1"/>
</dbReference>
<organism evidence="1 2">
    <name type="scientific">Pseudanabaena cinerea FACHB-1277</name>
    <dbReference type="NCBI Taxonomy" id="2949581"/>
    <lineage>
        <taxon>Bacteria</taxon>
        <taxon>Bacillati</taxon>
        <taxon>Cyanobacteriota</taxon>
        <taxon>Cyanophyceae</taxon>
        <taxon>Pseudanabaenales</taxon>
        <taxon>Pseudanabaenaceae</taxon>
        <taxon>Pseudanabaena</taxon>
        <taxon>Pseudanabaena cinerea</taxon>
    </lineage>
</organism>
<keyword evidence="1" id="KW-0489">Methyltransferase</keyword>
<evidence type="ECO:0000313" key="2">
    <source>
        <dbReference type="Proteomes" id="UP000631421"/>
    </source>
</evidence>
<sequence>MLQTDQLIQQVHDYTLCSPRKLTNLTRICQYLNQSKIEGDFVECGTAKGGSAAVISKFLNQQRHLWLYDSYAGMPKTTEKDGEEAKKWIGKCVASVEDVREVMDLVSTNSNEYTIKKGWFDQTFLEPLPKKIALLHCDADWYESVSLVLETFYPLIPDGGCIVLDDFGYWEGCREAFYDFCFKNNEKPLLERIELDQTYWVKGKSHNRPQTVLTAGIIKSPIERFLEEEFQQQYI</sequence>
<dbReference type="GO" id="GO:0008168">
    <property type="term" value="F:methyltransferase activity"/>
    <property type="evidence" value="ECO:0007669"/>
    <property type="project" value="UniProtKB-KW"/>
</dbReference>
<evidence type="ECO:0000313" key="1">
    <source>
        <dbReference type="EMBL" id="MBD2150105.1"/>
    </source>
</evidence>
<dbReference type="PANTHER" id="PTHR40036:SF1">
    <property type="entry name" value="MACROCIN O-METHYLTRANSFERASE"/>
    <property type="match status" value="1"/>
</dbReference>
<dbReference type="InterPro" id="IPR008884">
    <property type="entry name" value="TylF_MeTrfase"/>
</dbReference>
<keyword evidence="2" id="KW-1185">Reference proteome</keyword>
<dbReference type="Proteomes" id="UP000631421">
    <property type="component" value="Unassembled WGS sequence"/>
</dbReference>
<proteinExistence type="predicted"/>
<protein>
    <submittedName>
        <fullName evidence="1">Class I SAM-dependent methyltransferase</fullName>
    </submittedName>
</protein>
<dbReference type="PANTHER" id="PTHR40036">
    <property type="entry name" value="MACROCIN O-METHYLTRANSFERASE"/>
    <property type="match status" value="1"/>
</dbReference>
<dbReference type="Gene3D" id="3.40.50.150">
    <property type="entry name" value="Vaccinia Virus protein VP39"/>
    <property type="match status" value="1"/>
</dbReference>